<feature type="transmembrane region" description="Helical" evidence="2">
    <location>
        <begin position="310"/>
        <end position="330"/>
    </location>
</feature>
<dbReference type="EMBL" id="JABUBU010000033">
    <property type="protein sequence ID" value="MBY6368650.1"/>
    <property type="molecule type" value="Genomic_DNA"/>
</dbReference>
<keyword evidence="4" id="KW-0808">Transferase</keyword>
<evidence type="ECO:0000313" key="5">
    <source>
        <dbReference type="Proteomes" id="UP000825228"/>
    </source>
</evidence>
<dbReference type="PANTHER" id="PTHR23028">
    <property type="entry name" value="ACETYLTRANSFERASE"/>
    <property type="match status" value="1"/>
</dbReference>
<keyword evidence="2" id="KW-1133">Transmembrane helix</keyword>
<accession>A0ABS7P8J1</accession>
<feature type="transmembrane region" description="Helical" evidence="2">
    <location>
        <begin position="342"/>
        <end position="360"/>
    </location>
</feature>
<evidence type="ECO:0000256" key="2">
    <source>
        <dbReference type="SAM" id="Phobius"/>
    </source>
</evidence>
<dbReference type="InterPro" id="IPR050879">
    <property type="entry name" value="Acyltransferase_3"/>
</dbReference>
<feature type="domain" description="Acyltransferase 3" evidence="3">
    <location>
        <begin position="28"/>
        <end position="394"/>
    </location>
</feature>
<dbReference type="Pfam" id="PF01757">
    <property type="entry name" value="Acyl_transf_3"/>
    <property type="match status" value="1"/>
</dbReference>
<keyword evidence="2" id="KW-0472">Membrane</keyword>
<evidence type="ECO:0000256" key="1">
    <source>
        <dbReference type="SAM" id="MobiDB-lite"/>
    </source>
</evidence>
<dbReference type="RefSeq" id="WP_222686131.1">
    <property type="nucleotide sequence ID" value="NZ_JABUBT010000051.1"/>
</dbReference>
<dbReference type="InterPro" id="IPR002656">
    <property type="entry name" value="Acyl_transf_3_dom"/>
</dbReference>
<feature type="transmembrane region" description="Helical" evidence="2">
    <location>
        <begin position="107"/>
        <end position="125"/>
    </location>
</feature>
<dbReference type="GO" id="GO:0016746">
    <property type="term" value="F:acyltransferase activity"/>
    <property type="evidence" value="ECO:0007669"/>
    <property type="project" value="UniProtKB-KW"/>
</dbReference>
<sequence length="411" mass="44512">MTEIPASATTSGPAPVTAPPTRRRAWIAGLEGPRGLAAICVVVVHVAAVHTPWIVDATRIDFLGQALTFFFVLSGFLLYLPYVTRAADGKTAPPVGWYFLNRVRRVFPAYLVIFLLVNFVLRASYTSNPVTLGWDRVTDGTGTISDPARLLAHLTLTQSYFPSTLQTGINPAWSLTTEWGFYLVLPVAGWLLFRSVGDRPLAVALVPAGVMVGVGLLSATVVGVLQTRSDLPVLEQFWGANWYAVLSRSFLAFADTFGWGMASAVVYAALVHGAWSDVSTRRVQVLFGAATAMFLGASIAVFLLDLRYTASVFAVAAACFILTIVAPLGRGEPSPLASVTDWSPLRFIGMISLSSYLWHYPVIIVLERWGLPVPPTVTGLIWGSVVVLAVTFALGAASYYLIERPAMRWRT</sequence>
<feature type="transmembrane region" description="Helical" evidence="2">
    <location>
        <begin position="283"/>
        <end position="304"/>
    </location>
</feature>
<gene>
    <name evidence="4" type="ORF">HQ603_18030</name>
</gene>
<feature type="transmembrane region" description="Helical" evidence="2">
    <location>
        <begin position="203"/>
        <end position="225"/>
    </location>
</feature>
<feature type="transmembrane region" description="Helical" evidence="2">
    <location>
        <begin position="380"/>
        <end position="402"/>
    </location>
</feature>
<reference evidence="4 5" key="1">
    <citation type="submission" date="2020-06" db="EMBL/GenBank/DDBJ databases">
        <title>Taxonomy, biology and ecology of Rhodococcus bacteria occurring in California pistachio and other woody hosts as revealed by genome sequence analyses.</title>
        <authorList>
            <person name="Gai Y."/>
            <person name="Riely B."/>
        </authorList>
    </citation>
    <scope>NUCLEOTIDE SEQUENCE [LARGE SCALE GENOMIC DNA]</scope>
    <source>
        <strain evidence="4 5">BP-281</strain>
    </source>
</reference>
<comment type="caution">
    <text evidence="4">The sequence shown here is derived from an EMBL/GenBank/DDBJ whole genome shotgun (WGS) entry which is preliminary data.</text>
</comment>
<protein>
    <submittedName>
        <fullName evidence="4">Acyltransferase</fullName>
    </submittedName>
</protein>
<keyword evidence="4" id="KW-0012">Acyltransferase</keyword>
<keyword evidence="5" id="KW-1185">Reference proteome</keyword>
<feature type="transmembrane region" description="Helical" evidence="2">
    <location>
        <begin position="32"/>
        <end position="50"/>
    </location>
</feature>
<feature type="transmembrane region" description="Helical" evidence="2">
    <location>
        <begin position="62"/>
        <end position="80"/>
    </location>
</feature>
<evidence type="ECO:0000259" key="3">
    <source>
        <dbReference type="Pfam" id="PF01757"/>
    </source>
</evidence>
<keyword evidence="2" id="KW-0812">Transmembrane</keyword>
<feature type="transmembrane region" description="Helical" evidence="2">
    <location>
        <begin position="179"/>
        <end position="196"/>
    </location>
</feature>
<evidence type="ECO:0000313" key="4">
    <source>
        <dbReference type="EMBL" id="MBY6368650.1"/>
    </source>
</evidence>
<feature type="region of interest" description="Disordered" evidence="1">
    <location>
        <begin position="1"/>
        <end position="20"/>
    </location>
</feature>
<organism evidence="4 5">
    <name type="scientific">Rhodococcoides corynebacterioides</name>
    <dbReference type="NCBI Taxonomy" id="53972"/>
    <lineage>
        <taxon>Bacteria</taxon>
        <taxon>Bacillati</taxon>
        <taxon>Actinomycetota</taxon>
        <taxon>Actinomycetes</taxon>
        <taxon>Mycobacteriales</taxon>
        <taxon>Nocardiaceae</taxon>
        <taxon>Rhodococcoides</taxon>
    </lineage>
</organism>
<dbReference type="PANTHER" id="PTHR23028:SF53">
    <property type="entry name" value="ACYL_TRANSF_3 DOMAIN-CONTAINING PROTEIN"/>
    <property type="match status" value="1"/>
</dbReference>
<feature type="transmembrane region" description="Helical" evidence="2">
    <location>
        <begin position="245"/>
        <end position="271"/>
    </location>
</feature>
<dbReference type="Proteomes" id="UP000825228">
    <property type="component" value="Unassembled WGS sequence"/>
</dbReference>
<name>A0ABS7P8J1_9NOCA</name>
<proteinExistence type="predicted"/>